<keyword evidence="1" id="KW-0472">Membrane</keyword>
<evidence type="ECO:0000313" key="3">
    <source>
        <dbReference type="Proteomes" id="UP000824998"/>
    </source>
</evidence>
<keyword evidence="1" id="KW-0812">Transmembrane</keyword>
<name>A0A9P7YNT2_9HELO</name>
<comment type="caution">
    <text evidence="2">The sequence shown here is derived from an EMBL/GenBank/DDBJ whole genome shotgun (WGS) entry which is preliminary data.</text>
</comment>
<dbReference type="EMBL" id="MU251396">
    <property type="protein sequence ID" value="KAG9236947.1"/>
    <property type="molecule type" value="Genomic_DNA"/>
</dbReference>
<keyword evidence="3" id="KW-1185">Reference proteome</keyword>
<proteinExistence type="predicted"/>
<keyword evidence="1" id="KW-1133">Transmembrane helix</keyword>
<protein>
    <submittedName>
        <fullName evidence="2">Uncharacterized protein</fullName>
    </submittedName>
</protein>
<feature type="transmembrane region" description="Helical" evidence="1">
    <location>
        <begin position="51"/>
        <end position="69"/>
    </location>
</feature>
<organism evidence="2 3">
    <name type="scientific">Amylocarpus encephaloides</name>
    <dbReference type="NCBI Taxonomy" id="45428"/>
    <lineage>
        <taxon>Eukaryota</taxon>
        <taxon>Fungi</taxon>
        <taxon>Dikarya</taxon>
        <taxon>Ascomycota</taxon>
        <taxon>Pezizomycotina</taxon>
        <taxon>Leotiomycetes</taxon>
        <taxon>Helotiales</taxon>
        <taxon>Helotiales incertae sedis</taxon>
        <taxon>Amylocarpus</taxon>
    </lineage>
</organism>
<evidence type="ECO:0000313" key="2">
    <source>
        <dbReference type="EMBL" id="KAG9236947.1"/>
    </source>
</evidence>
<feature type="transmembrane region" description="Helical" evidence="1">
    <location>
        <begin position="20"/>
        <end position="39"/>
    </location>
</feature>
<sequence>MGLPWVSHQPLTFHLLYLMRLIQPSVDSSLIFFNVSAILSRVVCFIRKLSLVFGGTFAWSIITVASGGFRVDRVFDNV</sequence>
<dbReference type="Proteomes" id="UP000824998">
    <property type="component" value="Unassembled WGS sequence"/>
</dbReference>
<dbReference type="AlphaFoldDB" id="A0A9P7YNT2"/>
<accession>A0A9P7YNT2</accession>
<evidence type="ECO:0000256" key="1">
    <source>
        <dbReference type="SAM" id="Phobius"/>
    </source>
</evidence>
<reference evidence="2" key="1">
    <citation type="journal article" date="2021" name="IMA Fungus">
        <title>Genomic characterization of three marine fungi, including Emericellopsis atlantica sp. nov. with signatures of a generalist lifestyle and marine biomass degradation.</title>
        <authorList>
            <person name="Hagestad O.C."/>
            <person name="Hou L."/>
            <person name="Andersen J.H."/>
            <person name="Hansen E.H."/>
            <person name="Altermark B."/>
            <person name="Li C."/>
            <person name="Kuhnert E."/>
            <person name="Cox R.J."/>
            <person name="Crous P.W."/>
            <person name="Spatafora J.W."/>
            <person name="Lail K."/>
            <person name="Amirebrahimi M."/>
            <person name="Lipzen A."/>
            <person name="Pangilinan J."/>
            <person name="Andreopoulos W."/>
            <person name="Hayes R.D."/>
            <person name="Ng V."/>
            <person name="Grigoriev I.V."/>
            <person name="Jackson S.A."/>
            <person name="Sutton T.D.S."/>
            <person name="Dobson A.D.W."/>
            <person name="Rama T."/>
        </authorList>
    </citation>
    <scope>NUCLEOTIDE SEQUENCE</scope>
    <source>
        <strain evidence="2">TRa018bII</strain>
    </source>
</reference>
<gene>
    <name evidence="2" type="ORF">BJ875DRAFT_455059</name>
</gene>